<feature type="transmembrane region" description="Helical" evidence="1">
    <location>
        <begin position="47"/>
        <end position="64"/>
    </location>
</feature>
<dbReference type="Proteomes" id="UP000255050">
    <property type="component" value="Unassembled WGS sequence"/>
</dbReference>
<reference evidence="2 3" key="1">
    <citation type="submission" date="2018-06" db="EMBL/GenBank/DDBJ databases">
        <authorList>
            <consortium name="Pathogen Informatics"/>
            <person name="Doyle S."/>
        </authorList>
    </citation>
    <scope>NUCLEOTIDE SEQUENCE [LARGE SCALE GENOMIC DNA]</scope>
    <source>
        <strain evidence="2 3">NCTC11694</strain>
    </source>
</reference>
<name>A0A7H4MTN6_9ENTR</name>
<accession>A0A7H4MTN6</accession>
<protein>
    <submittedName>
        <fullName evidence="2">Uncharacterized protein</fullName>
    </submittedName>
</protein>
<organism evidence="2 3">
    <name type="scientific">Klebsiella michiganensis</name>
    <dbReference type="NCBI Taxonomy" id="1134687"/>
    <lineage>
        <taxon>Bacteria</taxon>
        <taxon>Pseudomonadati</taxon>
        <taxon>Pseudomonadota</taxon>
        <taxon>Gammaproteobacteria</taxon>
        <taxon>Enterobacterales</taxon>
        <taxon>Enterobacteriaceae</taxon>
        <taxon>Klebsiella/Raoultella group</taxon>
        <taxon>Klebsiella</taxon>
    </lineage>
</organism>
<evidence type="ECO:0000313" key="3">
    <source>
        <dbReference type="Proteomes" id="UP000255050"/>
    </source>
</evidence>
<sequence>MLLISKLHYGLIFVMVLITLLDGYKFFYAQIGQWINGSFDDKEDIQALSESLLMIVLILSGRLLRTVFRLL</sequence>
<keyword evidence="1" id="KW-1133">Transmembrane helix</keyword>
<dbReference type="EMBL" id="UGJR01000005">
    <property type="protein sequence ID" value="STS99572.1"/>
    <property type="molecule type" value="Genomic_DNA"/>
</dbReference>
<keyword evidence="1" id="KW-0812">Transmembrane</keyword>
<gene>
    <name evidence="2" type="ORF">NCTC11694_06021</name>
</gene>
<keyword evidence="1" id="KW-0472">Membrane</keyword>
<dbReference type="AlphaFoldDB" id="A0A7H4MTN6"/>
<proteinExistence type="predicted"/>
<feature type="transmembrane region" description="Helical" evidence="1">
    <location>
        <begin position="7"/>
        <end position="27"/>
    </location>
</feature>
<evidence type="ECO:0000313" key="2">
    <source>
        <dbReference type="EMBL" id="STS99572.1"/>
    </source>
</evidence>
<evidence type="ECO:0000256" key="1">
    <source>
        <dbReference type="SAM" id="Phobius"/>
    </source>
</evidence>
<comment type="caution">
    <text evidence="2">The sequence shown here is derived from an EMBL/GenBank/DDBJ whole genome shotgun (WGS) entry which is preliminary data.</text>
</comment>